<dbReference type="Gene3D" id="3.40.190.10">
    <property type="entry name" value="Periplasmic binding protein-like II"/>
    <property type="match status" value="1"/>
</dbReference>
<reference evidence="2" key="2">
    <citation type="submission" date="2023-05" db="EMBL/GenBank/DDBJ databases">
        <authorList>
            <person name="Fouks B."/>
        </authorList>
    </citation>
    <scope>NUCLEOTIDE SEQUENCE</scope>
    <source>
        <strain evidence="2">Stay&amp;Tobe</strain>
        <tissue evidence="2">Testes</tissue>
    </source>
</reference>
<dbReference type="EMBL" id="JASPKZ010003086">
    <property type="protein sequence ID" value="KAJ9593927.1"/>
    <property type="molecule type" value="Genomic_DNA"/>
</dbReference>
<proteinExistence type="predicted"/>
<sequence length="247" mass="28177">MEALDIPIDSQVIVAHVKSESALLQDVYRIKTGMSLVFTPQRVWFPGDHFPRSPPRNDYGGIIFPTTTVMLPGDTVENFLDMRFKHRNSLTKFHYVLVEVIARVLHFRTKVIPTDNWGSPINDTDDYDGVVGYLQRGEAEISSIGLIFKRRRIEYLDFVGETVLYEGGFFFLKPTLSDVSIIYTLPFSNGVWITYAIAVFIISLALYLSMKVEGKINTNRNGYESLTYGEVLLLAIALFVKKVRIYM</sequence>
<keyword evidence="3" id="KW-1185">Reference proteome</keyword>
<feature type="transmembrane region" description="Helical" evidence="1">
    <location>
        <begin position="192"/>
        <end position="210"/>
    </location>
</feature>
<dbReference type="Proteomes" id="UP001233999">
    <property type="component" value="Unassembled WGS sequence"/>
</dbReference>
<protein>
    <recommendedName>
        <fullName evidence="4">Ionotropic glutamate receptor L-glutamate and glycine-binding domain-containing protein</fullName>
    </recommendedName>
</protein>
<accession>A0AAD8A8Z8</accession>
<keyword evidence="1" id="KW-0472">Membrane</keyword>
<gene>
    <name evidence="2" type="ORF">L9F63_014641</name>
</gene>
<name>A0AAD8A8Z8_DIPPU</name>
<reference evidence="2" key="1">
    <citation type="journal article" date="2023" name="IScience">
        <title>Live-bearing cockroach genome reveals convergent evolutionary mechanisms linked to viviparity in insects and beyond.</title>
        <authorList>
            <person name="Fouks B."/>
            <person name="Harrison M.C."/>
            <person name="Mikhailova A.A."/>
            <person name="Marchal E."/>
            <person name="English S."/>
            <person name="Carruthers M."/>
            <person name="Jennings E.C."/>
            <person name="Chiamaka E.L."/>
            <person name="Frigard R.A."/>
            <person name="Pippel M."/>
            <person name="Attardo G.M."/>
            <person name="Benoit J.B."/>
            <person name="Bornberg-Bauer E."/>
            <person name="Tobe S.S."/>
        </authorList>
    </citation>
    <scope>NUCLEOTIDE SEQUENCE</scope>
    <source>
        <strain evidence="2">Stay&amp;Tobe</strain>
    </source>
</reference>
<organism evidence="2 3">
    <name type="scientific">Diploptera punctata</name>
    <name type="common">Pacific beetle cockroach</name>
    <dbReference type="NCBI Taxonomy" id="6984"/>
    <lineage>
        <taxon>Eukaryota</taxon>
        <taxon>Metazoa</taxon>
        <taxon>Ecdysozoa</taxon>
        <taxon>Arthropoda</taxon>
        <taxon>Hexapoda</taxon>
        <taxon>Insecta</taxon>
        <taxon>Pterygota</taxon>
        <taxon>Neoptera</taxon>
        <taxon>Polyneoptera</taxon>
        <taxon>Dictyoptera</taxon>
        <taxon>Blattodea</taxon>
        <taxon>Blaberoidea</taxon>
        <taxon>Blaberidae</taxon>
        <taxon>Diplopterinae</taxon>
        <taxon>Diploptera</taxon>
    </lineage>
</organism>
<comment type="caution">
    <text evidence="2">The sequence shown here is derived from an EMBL/GenBank/DDBJ whole genome shotgun (WGS) entry which is preliminary data.</text>
</comment>
<dbReference type="AlphaFoldDB" id="A0AAD8A8Z8"/>
<dbReference type="SUPFAM" id="SSF53850">
    <property type="entry name" value="Periplasmic binding protein-like II"/>
    <property type="match status" value="1"/>
</dbReference>
<evidence type="ECO:0008006" key="4">
    <source>
        <dbReference type="Google" id="ProtNLM"/>
    </source>
</evidence>
<evidence type="ECO:0000256" key="1">
    <source>
        <dbReference type="SAM" id="Phobius"/>
    </source>
</evidence>
<evidence type="ECO:0000313" key="3">
    <source>
        <dbReference type="Proteomes" id="UP001233999"/>
    </source>
</evidence>
<keyword evidence="1" id="KW-0812">Transmembrane</keyword>
<keyword evidence="1" id="KW-1133">Transmembrane helix</keyword>
<evidence type="ECO:0000313" key="2">
    <source>
        <dbReference type="EMBL" id="KAJ9593927.1"/>
    </source>
</evidence>